<evidence type="ECO:0000313" key="7">
    <source>
        <dbReference type="WBParaSite" id="HCON_00194300-00001"/>
    </source>
</evidence>
<dbReference type="GO" id="GO:0008270">
    <property type="term" value="F:zinc ion binding"/>
    <property type="evidence" value="ECO:0007669"/>
    <property type="project" value="UniProtKB-KW"/>
</dbReference>
<sequence length="102" mass="12025">MSEEVRRNQHRMRIARAVKADELNSDKGFCAICFIRWGDKTDVRHVGKLPCGHIFHLNCLKLWLRSMTTKFNGTCPRCQKRFMERCTVLLMPVYGRPRTRSI</sequence>
<dbReference type="Pfam" id="PF13639">
    <property type="entry name" value="zf-RING_2"/>
    <property type="match status" value="1"/>
</dbReference>
<dbReference type="Proteomes" id="UP000025227">
    <property type="component" value="Unplaced"/>
</dbReference>
<evidence type="ECO:0000256" key="1">
    <source>
        <dbReference type="ARBA" id="ARBA00022723"/>
    </source>
</evidence>
<keyword evidence="6" id="KW-1185">Reference proteome</keyword>
<evidence type="ECO:0000313" key="6">
    <source>
        <dbReference type="Proteomes" id="UP000025227"/>
    </source>
</evidence>
<dbReference type="OrthoDB" id="8062037at2759"/>
<keyword evidence="3" id="KW-0862">Zinc</keyword>
<dbReference type="InterPro" id="IPR037381">
    <property type="entry name" value="RFWD3"/>
</dbReference>
<keyword evidence="1" id="KW-0479">Metal-binding</keyword>
<evidence type="ECO:0000256" key="2">
    <source>
        <dbReference type="ARBA" id="ARBA00022771"/>
    </source>
</evidence>
<dbReference type="GO" id="GO:0036297">
    <property type="term" value="P:interstrand cross-link repair"/>
    <property type="evidence" value="ECO:0007669"/>
    <property type="project" value="InterPro"/>
</dbReference>
<evidence type="ECO:0000256" key="3">
    <source>
        <dbReference type="ARBA" id="ARBA00022833"/>
    </source>
</evidence>
<name>A0A7I4Z889_HAECO</name>
<dbReference type="GO" id="GO:0005634">
    <property type="term" value="C:nucleus"/>
    <property type="evidence" value="ECO:0007669"/>
    <property type="project" value="InterPro"/>
</dbReference>
<feature type="domain" description="RING-type" evidence="5">
    <location>
        <begin position="30"/>
        <end position="79"/>
    </location>
</feature>
<proteinExistence type="predicted"/>
<dbReference type="Gene3D" id="3.30.40.10">
    <property type="entry name" value="Zinc/RING finger domain, C3HC4 (zinc finger)"/>
    <property type="match status" value="1"/>
</dbReference>
<dbReference type="SUPFAM" id="SSF57850">
    <property type="entry name" value="RING/U-box"/>
    <property type="match status" value="1"/>
</dbReference>
<reference evidence="7" key="1">
    <citation type="submission" date="2020-12" db="UniProtKB">
        <authorList>
            <consortium name="WormBaseParasite"/>
        </authorList>
    </citation>
    <scope>IDENTIFICATION</scope>
    <source>
        <strain evidence="7">MHco3</strain>
    </source>
</reference>
<dbReference type="InterPro" id="IPR011016">
    <property type="entry name" value="Znf_RING-CH"/>
</dbReference>
<accession>A0A7I4Z889</accession>
<protein>
    <submittedName>
        <fullName evidence="7">RING-type domain-containing protein</fullName>
    </submittedName>
</protein>
<dbReference type="InterPro" id="IPR001841">
    <property type="entry name" value="Znf_RING"/>
</dbReference>
<dbReference type="InterPro" id="IPR013083">
    <property type="entry name" value="Znf_RING/FYVE/PHD"/>
</dbReference>
<dbReference type="GO" id="GO:0004842">
    <property type="term" value="F:ubiquitin-protein transferase activity"/>
    <property type="evidence" value="ECO:0007669"/>
    <property type="project" value="InterPro"/>
</dbReference>
<dbReference type="SMART" id="SM00184">
    <property type="entry name" value="RING"/>
    <property type="match status" value="1"/>
</dbReference>
<dbReference type="PANTHER" id="PTHR16047:SF7">
    <property type="entry name" value="E3 UBIQUITIN-PROTEIN LIGASE RFWD3"/>
    <property type="match status" value="1"/>
</dbReference>
<dbReference type="SMART" id="SM00744">
    <property type="entry name" value="RINGv"/>
    <property type="match status" value="1"/>
</dbReference>
<dbReference type="WBParaSite" id="HCON_00194300-00001">
    <property type="protein sequence ID" value="HCON_00194300-00001"/>
    <property type="gene ID" value="HCON_00194300"/>
</dbReference>
<dbReference type="AlphaFoldDB" id="A0A7I4Z889"/>
<evidence type="ECO:0000256" key="4">
    <source>
        <dbReference type="PROSITE-ProRule" id="PRU00175"/>
    </source>
</evidence>
<organism evidence="6 7">
    <name type="scientific">Haemonchus contortus</name>
    <name type="common">Barber pole worm</name>
    <dbReference type="NCBI Taxonomy" id="6289"/>
    <lineage>
        <taxon>Eukaryota</taxon>
        <taxon>Metazoa</taxon>
        <taxon>Ecdysozoa</taxon>
        <taxon>Nematoda</taxon>
        <taxon>Chromadorea</taxon>
        <taxon>Rhabditida</taxon>
        <taxon>Rhabditina</taxon>
        <taxon>Rhabditomorpha</taxon>
        <taxon>Strongyloidea</taxon>
        <taxon>Trichostrongylidae</taxon>
        <taxon>Haemonchus</taxon>
    </lineage>
</organism>
<dbReference type="GO" id="GO:0016567">
    <property type="term" value="P:protein ubiquitination"/>
    <property type="evidence" value="ECO:0007669"/>
    <property type="project" value="InterPro"/>
</dbReference>
<keyword evidence="2 4" id="KW-0863">Zinc-finger</keyword>
<evidence type="ECO:0000259" key="5">
    <source>
        <dbReference type="PROSITE" id="PS50089"/>
    </source>
</evidence>
<dbReference type="PROSITE" id="PS50089">
    <property type="entry name" value="ZF_RING_2"/>
    <property type="match status" value="1"/>
</dbReference>
<dbReference type="PANTHER" id="PTHR16047">
    <property type="entry name" value="RFWD3 PROTEIN"/>
    <property type="match status" value="1"/>
</dbReference>